<accession>A0A9D2F6P3</accession>
<feature type="transmembrane region" description="Helical" evidence="1">
    <location>
        <begin position="346"/>
        <end position="371"/>
    </location>
</feature>
<organism evidence="2 3">
    <name type="scientific">Candidatus Enterococcus avicola</name>
    <dbReference type="NCBI Taxonomy" id="2838561"/>
    <lineage>
        <taxon>Bacteria</taxon>
        <taxon>Bacillati</taxon>
        <taxon>Bacillota</taxon>
        <taxon>Bacilli</taxon>
        <taxon>Lactobacillales</taxon>
        <taxon>Enterococcaceae</taxon>
        <taxon>Enterococcus</taxon>
    </lineage>
</organism>
<evidence type="ECO:0000313" key="2">
    <source>
        <dbReference type="EMBL" id="HIZ53470.1"/>
    </source>
</evidence>
<dbReference type="GO" id="GO:0016020">
    <property type="term" value="C:membrane"/>
    <property type="evidence" value="ECO:0007669"/>
    <property type="project" value="InterPro"/>
</dbReference>
<keyword evidence="1" id="KW-0812">Transmembrane</keyword>
<comment type="caution">
    <text evidence="2">The sequence shown here is derived from an EMBL/GenBank/DDBJ whole genome shotgun (WGS) entry which is preliminary data.</text>
</comment>
<dbReference type="InterPro" id="IPR010288">
    <property type="entry name" value="EcsB_ABC"/>
</dbReference>
<feature type="transmembrane region" description="Helical" evidence="1">
    <location>
        <begin position="282"/>
        <end position="300"/>
    </location>
</feature>
<keyword evidence="1" id="KW-1133">Transmembrane helix</keyword>
<dbReference type="PIRSF" id="PIRSF037259">
    <property type="entry name" value="EcsB_ABC"/>
    <property type="match status" value="1"/>
</dbReference>
<feature type="transmembrane region" description="Helical" evidence="1">
    <location>
        <begin position="96"/>
        <end position="116"/>
    </location>
</feature>
<feature type="transmembrane region" description="Helical" evidence="1">
    <location>
        <begin position="122"/>
        <end position="145"/>
    </location>
</feature>
<gene>
    <name evidence="2" type="ORF">IAA20_05975</name>
</gene>
<evidence type="ECO:0000256" key="1">
    <source>
        <dbReference type="SAM" id="Phobius"/>
    </source>
</evidence>
<protein>
    <submittedName>
        <fullName evidence="2">ABC transporter permease</fullName>
    </submittedName>
</protein>
<reference evidence="2" key="1">
    <citation type="journal article" date="2021" name="PeerJ">
        <title>Extensive microbial diversity within the chicken gut microbiome revealed by metagenomics and culture.</title>
        <authorList>
            <person name="Gilroy R."/>
            <person name="Ravi A."/>
            <person name="Getino M."/>
            <person name="Pursley I."/>
            <person name="Horton D.L."/>
            <person name="Alikhan N.F."/>
            <person name="Baker D."/>
            <person name="Gharbi K."/>
            <person name="Hall N."/>
            <person name="Watson M."/>
            <person name="Adriaenssens E.M."/>
            <person name="Foster-Nyarko E."/>
            <person name="Jarju S."/>
            <person name="Secka A."/>
            <person name="Antonio M."/>
            <person name="Oren A."/>
            <person name="Chaudhuri R.R."/>
            <person name="La Ragione R."/>
            <person name="Hildebrand F."/>
            <person name="Pallen M.J."/>
        </authorList>
    </citation>
    <scope>NUCLEOTIDE SEQUENCE</scope>
    <source>
        <strain evidence="2">CHK172-16539</strain>
    </source>
</reference>
<feature type="transmembrane region" description="Helical" evidence="1">
    <location>
        <begin position="189"/>
        <end position="208"/>
    </location>
</feature>
<name>A0A9D2F6P3_9ENTE</name>
<sequence length="405" mass="47220">MDVFFQQRVRQHQKKIQRYLRYVFNDHFALTMTFLVGGLGLYYSNVLKTLPSPFPLGNFLLIAFWLITLQTGRFASLTQLPDQVFLLPKEKQMRRYLEKALNYSLYFPLGVLFLTTAMSMPLVVVATGTATFSQTLLFIGTIWGLKYSHLIIQRVGFFQEMAQQKKIAYGFWLGISTVILALGLWLTPWLALILSILQVFFFYQWLWLKMDASIDWEKLLHSEQTRLRRLYQFINLFTDVPEVQGQVKRRAYLDGLFSKIKFQQSNTALYLFSRHFIRGTEYSGLYARLTLLGSLILFFVNDFYFTLGIGSLFLYLIGFQLLPLAQRFRYVTSFQLYPIKQEQTKVALQQLIAVLLLITATLFSVMALISLSNLVQGLFVSLGYFTVALLFTFVYLPIRLKMKKR</sequence>
<dbReference type="Proteomes" id="UP000824063">
    <property type="component" value="Unassembled WGS sequence"/>
</dbReference>
<dbReference type="EMBL" id="DXBN01000134">
    <property type="protein sequence ID" value="HIZ53470.1"/>
    <property type="molecule type" value="Genomic_DNA"/>
</dbReference>
<reference evidence="2" key="2">
    <citation type="submission" date="2021-04" db="EMBL/GenBank/DDBJ databases">
        <authorList>
            <person name="Gilroy R."/>
        </authorList>
    </citation>
    <scope>NUCLEOTIDE SEQUENCE</scope>
    <source>
        <strain evidence="2">CHK172-16539</strain>
    </source>
</reference>
<dbReference type="AlphaFoldDB" id="A0A9D2F6P3"/>
<feature type="transmembrane region" description="Helical" evidence="1">
    <location>
        <begin position="166"/>
        <end position="183"/>
    </location>
</feature>
<feature type="transmembrane region" description="Helical" evidence="1">
    <location>
        <begin position="56"/>
        <end position="75"/>
    </location>
</feature>
<feature type="transmembrane region" description="Helical" evidence="1">
    <location>
        <begin position="306"/>
        <end position="325"/>
    </location>
</feature>
<keyword evidence="1" id="KW-0472">Membrane</keyword>
<dbReference type="Pfam" id="PF05975">
    <property type="entry name" value="EcsB"/>
    <property type="match status" value="1"/>
</dbReference>
<evidence type="ECO:0000313" key="3">
    <source>
        <dbReference type="Proteomes" id="UP000824063"/>
    </source>
</evidence>
<proteinExistence type="predicted"/>
<feature type="transmembrane region" description="Helical" evidence="1">
    <location>
        <begin position="377"/>
        <end position="398"/>
    </location>
</feature>
<feature type="transmembrane region" description="Helical" evidence="1">
    <location>
        <begin position="20"/>
        <end position="44"/>
    </location>
</feature>